<keyword evidence="4 7" id="KW-0808">Transferase</keyword>
<name>A0A7W9ULT0_9NOCA</name>
<evidence type="ECO:0000313" key="8">
    <source>
        <dbReference type="Proteomes" id="UP000540412"/>
    </source>
</evidence>
<dbReference type="UniPathway" id="UPA00148"/>
<dbReference type="GO" id="GO:0008276">
    <property type="term" value="F:protein methyltransferase activity"/>
    <property type="evidence" value="ECO:0007669"/>
    <property type="project" value="InterPro"/>
</dbReference>
<accession>A0A7W9ULT0</accession>
<dbReference type="NCBIfam" id="TIGR02469">
    <property type="entry name" value="CbiT"/>
    <property type="match status" value="1"/>
</dbReference>
<evidence type="ECO:0000256" key="3">
    <source>
        <dbReference type="ARBA" id="ARBA00022603"/>
    </source>
</evidence>
<organism evidence="7 8">
    <name type="scientific">Nocardia transvalensis</name>
    <dbReference type="NCBI Taxonomy" id="37333"/>
    <lineage>
        <taxon>Bacteria</taxon>
        <taxon>Bacillati</taxon>
        <taxon>Actinomycetota</taxon>
        <taxon>Actinomycetes</taxon>
        <taxon>Mycobacteriales</taxon>
        <taxon>Nocardiaceae</taxon>
        <taxon>Nocardia</taxon>
    </lineage>
</organism>
<dbReference type="InterPro" id="IPR014776">
    <property type="entry name" value="4pyrrole_Mease_sub2"/>
</dbReference>
<comment type="caution">
    <text evidence="7">The sequence shown here is derived from an EMBL/GenBank/DDBJ whole genome shotgun (WGS) entry which is preliminary data.</text>
</comment>
<gene>
    <name evidence="7" type="ORF">BJY24_005952</name>
</gene>
<dbReference type="Proteomes" id="UP000540412">
    <property type="component" value="Unassembled WGS sequence"/>
</dbReference>
<evidence type="ECO:0000256" key="1">
    <source>
        <dbReference type="ARBA" id="ARBA00004953"/>
    </source>
</evidence>
<reference evidence="7 8" key="1">
    <citation type="submission" date="2020-08" db="EMBL/GenBank/DDBJ databases">
        <title>Sequencing the genomes of 1000 actinobacteria strains.</title>
        <authorList>
            <person name="Klenk H.-P."/>
        </authorList>
    </citation>
    <scope>NUCLEOTIDE SEQUENCE [LARGE SCALE GENOMIC DNA]</scope>
    <source>
        <strain evidence="7 8">DSM 43582</strain>
    </source>
</reference>
<dbReference type="EMBL" id="JACHIT010000002">
    <property type="protein sequence ID" value="MBB5917040.1"/>
    <property type="molecule type" value="Genomic_DNA"/>
</dbReference>
<dbReference type="PANTHER" id="PTHR43182:SF1">
    <property type="entry name" value="COBALT-PRECORRIN-7 C(5)-METHYLTRANSFERASE"/>
    <property type="match status" value="1"/>
</dbReference>
<dbReference type="InterPro" id="IPR029063">
    <property type="entry name" value="SAM-dependent_MTases_sf"/>
</dbReference>
<dbReference type="SUPFAM" id="SSF53335">
    <property type="entry name" value="S-adenosyl-L-methionine-dependent methyltransferases"/>
    <property type="match status" value="1"/>
</dbReference>
<evidence type="ECO:0000256" key="4">
    <source>
        <dbReference type="ARBA" id="ARBA00022679"/>
    </source>
</evidence>
<dbReference type="InterPro" id="IPR014008">
    <property type="entry name" value="Cbl_synth_MTase_CbiT"/>
</dbReference>
<keyword evidence="8" id="KW-1185">Reference proteome</keyword>
<proteinExistence type="predicted"/>
<evidence type="ECO:0000259" key="6">
    <source>
        <dbReference type="Pfam" id="PF00590"/>
    </source>
</evidence>
<dbReference type="InterPro" id="IPR006365">
    <property type="entry name" value="Cbl_synth_CobL"/>
</dbReference>
<dbReference type="NCBIfam" id="TIGR02467">
    <property type="entry name" value="CbiE"/>
    <property type="match status" value="1"/>
</dbReference>
<dbReference type="Gene3D" id="3.40.50.150">
    <property type="entry name" value="Vaccinia Virus protein VP39"/>
    <property type="match status" value="1"/>
</dbReference>
<keyword evidence="2" id="KW-0169">Cobalamin biosynthesis</keyword>
<dbReference type="CDD" id="cd02440">
    <property type="entry name" value="AdoMet_MTases"/>
    <property type="match status" value="1"/>
</dbReference>
<keyword evidence="3 7" id="KW-0489">Methyltransferase</keyword>
<dbReference type="GO" id="GO:0009236">
    <property type="term" value="P:cobalamin biosynthetic process"/>
    <property type="evidence" value="ECO:0007669"/>
    <property type="project" value="UniProtKB-UniPathway"/>
</dbReference>
<evidence type="ECO:0000256" key="2">
    <source>
        <dbReference type="ARBA" id="ARBA00022573"/>
    </source>
</evidence>
<dbReference type="InterPro" id="IPR050714">
    <property type="entry name" value="Cobalamin_biosynth_MTase"/>
</dbReference>
<dbReference type="EC" id="2.1.1.132" evidence="7"/>
<evidence type="ECO:0000313" key="7">
    <source>
        <dbReference type="EMBL" id="MBB5917040.1"/>
    </source>
</evidence>
<dbReference type="PIRSF" id="PIRSF036428">
    <property type="entry name" value="CobL"/>
    <property type="match status" value="1"/>
</dbReference>
<dbReference type="Pfam" id="PF00590">
    <property type="entry name" value="TP_methylase"/>
    <property type="match status" value="1"/>
</dbReference>
<comment type="pathway">
    <text evidence="1">Cofactor biosynthesis; adenosylcobalamin biosynthesis.</text>
</comment>
<feature type="domain" description="Tetrapyrrole methylase" evidence="6">
    <location>
        <begin position="12"/>
        <end position="199"/>
    </location>
</feature>
<dbReference type="InterPro" id="IPR000878">
    <property type="entry name" value="4pyrrol_Mease"/>
</dbReference>
<evidence type="ECO:0000256" key="5">
    <source>
        <dbReference type="ARBA" id="ARBA00022691"/>
    </source>
</evidence>
<dbReference type="Gene3D" id="3.40.1010.10">
    <property type="entry name" value="Cobalt-precorrin-4 Transmethylase, Domain 1"/>
    <property type="match status" value="1"/>
</dbReference>
<dbReference type="InterPro" id="IPR014777">
    <property type="entry name" value="4pyrrole_Mease_sub1"/>
</dbReference>
<dbReference type="InterPro" id="IPR035996">
    <property type="entry name" value="4pyrrol_Methylase_sf"/>
</dbReference>
<dbReference type="InterPro" id="IPR012818">
    <property type="entry name" value="CbiE"/>
</dbReference>
<dbReference type="GO" id="GO:0032259">
    <property type="term" value="P:methylation"/>
    <property type="evidence" value="ECO:0007669"/>
    <property type="project" value="UniProtKB-KW"/>
</dbReference>
<sequence>MTSSTWPPERPIAVVGIGADGWCGLGETGRAAILGAETVFGSARQLALLPEEVTARPVTWPSPLLPALPDLLAAHRDSKICVLASGDPMFYGIGVTLAKLVGAQALRVLPQPSSAALACARLGWGLADVAVVSIVGRPPETVLPELADGRRILVLVPDDSSPALLADLLARNGFGGSSLTVLEQLGGPAERIVTGTAAEWSEPPGDPLAVVAVDCAADPAAPRLTRLPGLPDTVFGGDGQLTKAEVRALALSALAPAPGELLWDVGGGSGTIAIEWCRTHPACRAVTFERSAPRRQQIADNAVALGVPGIDIRGELLADADAALPAPDAIFLGGGLTQPGVFETCWARLRPGGRLVADAVTMESESAVVGWAAAHGGALRRIQISRAEPLGGFTAWRPHLPVTQWSVTKSAER</sequence>
<protein>
    <submittedName>
        <fullName evidence="7">Precorrin-6Y C5,15-methyltransferase (Decarboxylating)</fullName>
        <ecNumber evidence="7">2.1.1.132</ecNumber>
    </submittedName>
</protein>
<dbReference type="CDD" id="cd11644">
    <property type="entry name" value="Precorrin-6Y-MT"/>
    <property type="match status" value="1"/>
</dbReference>
<keyword evidence="5" id="KW-0949">S-adenosyl-L-methionine</keyword>
<dbReference type="RefSeq" id="WP_040748409.1">
    <property type="nucleotide sequence ID" value="NZ_JACHIT010000002.1"/>
</dbReference>
<dbReference type="SUPFAM" id="SSF53790">
    <property type="entry name" value="Tetrapyrrole methylase"/>
    <property type="match status" value="1"/>
</dbReference>
<dbReference type="Gene3D" id="3.30.950.10">
    <property type="entry name" value="Methyltransferase, Cobalt-precorrin-4 Transmethylase, Domain 2"/>
    <property type="match status" value="1"/>
</dbReference>
<dbReference type="AlphaFoldDB" id="A0A7W9ULT0"/>
<dbReference type="PANTHER" id="PTHR43182">
    <property type="entry name" value="COBALT-PRECORRIN-6B C(15)-METHYLTRANSFERASE (DECARBOXYLATING)"/>
    <property type="match status" value="1"/>
</dbReference>
<dbReference type="GO" id="GO:0046025">
    <property type="term" value="F:precorrin-6Y C5,15-methyltransferase (decarboxylating) activity"/>
    <property type="evidence" value="ECO:0007669"/>
    <property type="project" value="UniProtKB-EC"/>
</dbReference>